<evidence type="ECO:0000256" key="1">
    <source>
        <dbReference type="ARBA" id="ARBA00004167"/>
    </source>
</evidence>
<feature type="region of interest" description="Disordered" evidence="8">
    <location>
        <begin position="123"/>
        <end position="144"/>
    </location>
</feature>
<dbReference type="CDD" id="cd00112">
    <property type="entry name" value="LDLa"/>
    <property type="match status" value="3"/>
</dbReference>
<dbReference type="SUPFAM" id="SSF57424">
    <property type="entry name" value="LDL receptor-like module"/>
    <property type="match status" value="3"/>
</dbReference>
<evidence type="ECO:0008006" key="12">
    <source>
        <dbReference type="Google" id="ProtNLM"/>
    </source>
</evidence>
<dbReference type="InterPro" id="IPR036055">
    <property type="entry name" value="LDL_receptor-like_sf"/>
</dbReference>
<protein>
    <recommendedName>
        <fullName evidence="12">G-protein coupled receptors family 1 profile domain-containing protein</fullName>
    </recommendedName>
</protein>
<name>A0ABP0G4M7_CLALP</name>
<feature type="transmembrane region" description="Helical" evidence="9">
    <location>
        <begin position="37"/>
        <end position="58"/>
    </location>
</feature>
<dbReference type="Proteomes" id="UP001642483">
    <property type="component" value="Unassembled WGS sequence"/>
</dbReference>
<feature type="transmembrane region" description="Helical" evidence="9">
    <location>
        <begin position="739"/>
        <end position="767"/>
    </location>
</feature>
<sequence length="1005" mass="113929">MPLLRLINELENVRREYKQRDSDQWKVFHMFNTTSLLPWQVILLTIFLLVCMLVQLYLEPQQRSVGVVVAIIIALLVFNTCLVCLDKKKRVDEISKKILWLIQQLKDFTSSVPYDQYTSHPSYTSYEDSSYDTDTSGSGTSDSAYYTDDEDVEYDLPETGDYVDGYEAVLKNNEKVKNSVPESDWFSCDNNKLWLTLDKKCDGIRDCFDCSDEDYCTHATDNQFFFCYEDAKDTDTKRNTTYSFNDPYCIPKHQFCDGEKDCFSGADERQIGYGFKCVAKGSQKTCLLAGGSTSDKSLECEGLGKDKLTSIFRCLDERSNISIFQHQVCDGVMDCPDLSDECLCQEPATHQISRLCDRLCLTEVWSFNGRIRPHCASCMPGNIFDELTESKGKNSTNTASSLCLETFHICQENRNEQIDRNLENVCISADKIKTKTEFVKCISIDGTFREIRAKLCDKNAECFFGEDECVAQCLEKFGSFTNHFCKLLDHDFGYRCYNQTAPVIYEAARNVQPCNGIIDCVGAEDEAFCSNLDIMEQTFDTKRVDISIEKESNVTQPQNPNFNLFKDKINSIEKSVSKLPGSCSMSITTRNKSFQYGMIFLTAIGIIGNLFGIALSIVNSCRICRKMAAQKNFCGYFFALTQECVMSLSSALAKILFCGSLAYILFSNAVDPFLCGDVGPWHTNMSCQFLGPLLLISVQITWYALVLQLLSVHFIGCLKRFKKVKVLNCLIIKTSSKSFMFSTVLFFGLTLLLCIVWIPAIVATLFVTNLVEPVALVTFENMPRINQTFINVSQAMNLSERVFTLTHTTTFPQLITFNWQRFENIISKAAPSFKISLTGTVGYFSYSKYCLPFWMAQHGYLLQFNEPYSSFSTNLLIAITVLSVCALFLSLVLYCTTYWKHKLHEYDCAVKHTVSFTVAEFFTWLPLCVIYFVNVAQPNLITADAYELSASIILTINFSIISTCLWIYKCTMLTREKISKKPGLAALANHDEDSVESNCEQNSST</sequence>
<dbReference type="PRINTS" id="PR00261">
    <property type="entry name" value="LDLRECEPTOR"/>
</dbReference>
<dbReference type="InterPro" id="IPR050685">
    <property type="entry name" value="LDLR"/>
</dbReference>
<keyword evidence="2 9" id="KW-0812">Transmembrane</keyword>
<feature type="transmembrane region" description="Helical" evidence="9">
    <location>
        <begin position="594"/>
        <end position="618"/>
    </location>
</feature>
<evidence type="ECO:0000313" key="11">
    <source>
        <dbReference type="Proteomes" id="UP001642483"/>
    </source>
</evidence>
<keyword evidence="11" id="KW-1185">Reference proteome</keyword>
<dbReference type="PANTHER" id="PTHR24270">
    <property type="entry name" value="LOW-DENSITY LIPOPROTEIN RECEPTOR-RELATED"/>
    <property type="match status" value="1"/>
</dbReference>
<evidence type="ECO:0000256" key="5">
    <source>
        <dbReference type="ARBA" id="ARBA00023136"/>
    </source>
</evidence>
<comment type="caution">
    <text evidence="10">The sequence shown here is derived from an EMBL/GenBank/DDBJ whole genome shotgun (WGS) entry which is preliminary data.</text>
</comment>
<evidence type="ECO:0000256" key="8">
    <source>
        <dbReference type="SAM" id="MobiDB-lite"/>
    </source>
</evidence>
<evidence type="ECO:0000256" key="4">
    <source>
        <dbReference type="ARBA" id="ARBA00022989"/>
    </source>
</evidence>
<comment type="subcellular location">
    <subcellularLocation>
        <location evidence="1">Membrane</location>
        <topology evidence="1">Single-pass membrane protein</topology>
    </subcellularLocation>
</comment>
<feature type="transmembrane region" description="Helical" evidence="9">
    <location>
        <begin position="948"/>
        <end position="968"/>
    </location>
</feature>
<dbReference type="SMART" id="SM00192">
    <property type="entry name" value="LDLa"/>
    <property type="match status" value="3"/>
</dbReference>
<keyword evidence="3" id="KW-0677">Repeat</keyword>
<evidence type="ECO:0000256" key="6">
    <source>
        <dbReference type="ARBA" id="ARBA00023157"/>
    </source>
</evidence>
<dbReference type="Gene3D" id="4.10.400.10">
    <property type="entry name" value="Low-density Lipoprotein Receptor"/>
    <property type="match status" value="2"/>
</dbReference>
<evidence type="ECO:0000313" key="10">
    <source>
        <dbReference type="EMBL" id="CAK8685786.1"/>
    </source>
</evidence>
<evidence type="ECO:0000256" key="3">
    <source>
        <dbReference type="ARBA" id="ARBA00022737"/>
    </source>
</evidence>
<feature type="transmembrane region" description="Helical" evidence="9">
    <location>
        <begin position="651"/>
        <end position="670"/>
    </location>
</feature>
<reference evidence="10 11" key="1">
    <citation type="submission" date="2024-02" db="EMBL/GenBank/DDBJ databases">
        <authorList>
            <person name="Daric V."/>
            <person name="Darras S."/>
        </authorList>
    </citation>
    <scope>NUCLEOTIDE SEQUENCE [LARGE SCALE GENOMIC DNA]</scope>
</reference>
<accession>A0ABP0G4M7</accession>
<keyword evidence="5 9" id="KW-0472">Membrane</keyword>
<dbReference type="InterPro" id="IPR002172">
    <property type="entry name" value="LDrepeatLR_classA_rpt"/>
</dbReference>
<feature type="transmembrane region" description="Helical" evidence="9">
    <location>
        <begin position="65"/>
        <end position="85"/>
    </location>
</feature>
<evidence type="ECO:0000256" key="2">
    <source>
        <dbReference type="ARBA" id="ARBA00022692"/>
    </source>
</evidence>
<dbReference type="EMBL" id="CAWYQH010000101">
    <property type="protein sequence ID" value="CAK8685786.1"/>
    <property type="molecule type" value="Genomic_DNA"/>
</dbReference>
<comment type="caution">
    <text evidence="7">Lacks conserved residue(s) required for the propagation of feature annotation.</text>
</comment>
<organism evidence="10 11">
    <name type="scientific">Clavelina lepadiformis</name>
    <name type="common">Light-bulb sea squirt</name>
    <name type="synonym">Ascidia lepadiformis</name>
    <dbReference type="NCBI Taxonomy" id="159417"/>
    <lineage>
        <taxon>Eukaryota</taxon>
        <taxon>Metazoa</taxon>
        <taxon>Chordata</taxon>
        <taxon>Tunicata</taxon>
        <taxon>Ascidiacea</taxon>
        <taxon>Aplousobranchia</taxon>
        <taxon>Clavelinidae</taxon>
        <taxon>Clavelina</taxon>
    </lineage>
</organism>
<feature type="transmembrane region" description="Helical" evidence="9">
    <location>
        <begin position="875"/>
        <end position="895"/>
    </location>
</feature>
<keyword evidence="4 9" id="KW-1133">Transmembrane helix</keyword>
<dbReference type="PANTHER" id="PTHR24270:SF62">
    <property type="entry name" value="LOW-DENSITY LIPOPROTEIN RECEPTOR-RELATED PROTEIN 2"/>
    <property type="match status" value="1"/>
</dbReference>
<evidence type="ECO:0000256" key="7">
    <source>
        <dbReference type="PROSITE-ProRule" id="PRU00124"/>
    </source>
</evidence>
<evidence type="ECO:0000256" key="9">
    <source>
        <dbReference type="SAM" id="Phobius"/>
    </source>
</evidence>
<dbReference type="PROSITE" id="PS50068">
    <property type="entry name" value="LDLRA_2"/>
    <property type="match status" value="2"/>
</dbReference>
<gene>
    <name evidence="10" type="ORF">CVLEPA_LOCUS16880</name>
</gene>
<feature type="transmembrane region" description="Helical" evidence="9">
    <location>
        <begin position="916"/>
        <end position="936"/>
    </location>
</feature>
<feature type="disulfide bond" evidence="7">
    <location>
        <begin position="329"/>
        <end position="344"/>
    </location>
</feature>
<keyword evidence="6 7" id="KW-1015">Disulfide bond</keyword>
<proteinExistence type="predicted"/>
<feature type="transmembrane region" description="Helical" evidence="9">
    <location>
        <begin position="690"/>
        <end position="718"/>
    </location>
</feature>